<dbReference type="Proteomes" id="UP000694864">
    <property type="component" value="Chromosome 4"/>
</dbReference>
<dbReference type="PANTHER" id="PTHR31871:SF47">
    <property type="entry name" value="ANGIOTENSIN-CONVERTING ENZYME 2"/>
    <property type="match status" value="1"/>
</dbReference>
<name>A0ABM0YVW7_CAMSA</name>
<protein>
    <submittedName>
        <fullName evidence="3">Uncharacterized protein LOC104783215</fullName>
    </submittedName>
</protein>
<proteinExistence type="predicted"/>
<dbReference type="RefSeq" id="XP_010506644.1">
    <property type="nucleotide sequence ID" value="XM_010508342.2"/>
</dbReference>
<reference evidence="2" key="1">
    <citation type="journal article" date="2014" name="Nat. Commun.">
        <title>The emerging biofuel crop Camelina sativa retains a highly undifferentiated hexaploid genome structure.</title>
        <authorList>
            <person name="Kagale S."/>
            <person name="Koh C."/>
            <person name="Nixon J."/>
            <person name="Bollina V."/>
            <person name="Clarke W.E."/>
            <person name="Tuteja R."/>
            <person name="Spillane C."/>
            <person name="Robinson S.J."/>
            <person name="Links M.G."/>
            <person name="Clarke C."/>
            <person name="Higgins E.E."/>
            <person name="Huebert T."/>
            <person name="Sharpe A.G."/>
            <person name="Parkin I.A."/>
        </authorList>
    </citation>
    <scope>NUCLEOTIDE SEQUENCE [LARGE SCALE GENOMIC DNA]</scope>
    <source>
        <strain evidence="2">cv. DH55</strain>
    </source>
</reference>
<keyword evidence="2" id="KW-1185">Reference proteome</keyword>
<dbReference type="NCBIfam" id="TIGR01589">
    <property type="entry name" value="A_thal_3526"/>
    <property type="match status" value="1"/>
</dbReference>
<evidence type="ECO:0000313" key="2">
    <source>
        <dbReference type="Proteomes" id="UP000694864"/>
    </source>
</evidence>
<feature type="compositionally biased region" description="Low complexity" evidence="1">
    <location>
        <begin position="30"/>
        <end position="39"/>
    </location>
</feature>
<organism evidence="2 3">
    <name type="scientific">Camelina sativa</name>
    <name type="common">False flax</name>
    <name type="synonym">Myagrum sativum</name>
    <dbReference type="NCBI Taxonomy" id="90675"/>
    <lineage>
        <taxon>Eukaryota</taxon>
        <taxon>Viridiplantae</taxon>
        <taxon>Streptophyta</taxon>
        <taxon>Embryophyta</taxon>
        <taxon>Tracheophyta</taxon>
        <taxon>Spermatophyta</taxon>
        <taxon>Magnoliopsida</taxon>
        <taxon>eudicotyledons</taxon>
        <taxon>Gunneridae</taxon>
        <taxon>Pentapetalae</taxon>
        <taxon>rosids</taxon>
        <taxon>malvids</taxon>
        <taxon>Brassicales</taxon>
        <taxon>Brassicaceae</taxon>
        <taxon>Camelineae</taxon>
        <taxon>Camelina</taxon>
    </lineage>
</organism>
<feature type="compositionally biased region" description="Low complexity" evidence="1">
    <location>
        <begin position="1"/>
        <end position="17"/>
    </location>
</feature>
<dbReference type="InterPro" id="IPR006476">
    <property type="entry name" value="CHP01589_pln"/>
</dbReference>
<gene>
    <name evidence="3" type="primary">LOC104783215</name>
</gene>
<accession>A0ABM0YVW7</accession>
<sequence>MKNEQTTQELQSSTQGEQKLKQPIEAPVQDSGSASGSSNDARKVSREDIELVQNLIERCLQLYMSKDEVVKTLLSRARIDPGFTSLVWQKLEEENAEFFRAYYIRMKLKRQIVVFNHLLEHQYQLTKYHVHGKAPLVVPMQNGIHPMAPVNNMPMGYPVLQPHPQMHARGHPHLDPMGGVSSCHVVSGIPAPANFQPMRMNSGNDMVVDTTMADPTPIIPPSSGMSDVPVSPASAASGGQFTFAASDMPGMGMDTAALDSAFTSDVTTSVGLQLESDGGAGSSRDPLRPFDQIPWDFSLSDLTDLSNLGDLGALENYPGSPFLPSDSDLMLDSPEQDDIDEFLVDPVPEPPCPQSEEDKL</sequence>
<dbReference type="PANTHER" id="PTHR31871">
    <property type="entry name" value="OS02G0137100 PROTEIN"/>
    <property type="match status" value="1"/>
</dbReference>
<dbReference type="GeneID" id="104783215"/>
<feature type="compositionally biased region" description="Acidic residues" evidence="1">
    <location>
        <begin position="334"/>
        <end position="343"/>
    </location>
</feature>
<feature type="region of interest" description="Disordered" evidence="1">
    <location>
        <begin position="319"/>
        <end position="360"/>
    </location>
</feature>
<dbReference type="Pfam" id="PF09713">
    <property type="entry name" value="A_thal_3526"/>
    <property type="match status" value="1"/>
</dbReference>
<reference evidence="3" key="2">
    <citation type="submission" date="2025-08" db="UniProtKB">
        <authorList>
            <consortium name="RefSeq"/>
        </authorList>
    </citation>
    <scope>IDENTIFICATION</scope>
    <source>
        <tissue evidence="3">Leaf</tissue>
    </source>
</reference>
<evidence type="ECO:0000256" key="1">
    <source>
        <dbReference type="SAM" id="MobiDB-lite"/>
    </source>
</evidence>
<evidence type="ECO:0000313" key="3">
    <source>
        <dbReference type="RefSeq" id="XP_010506644.1"/>
    </source>
</evidence>
<feature type="region of interest" description="Disordered" evidence="1">
    <location>
        <begin position="1"/>
        <end position="43"/>
    </location>
</feature>